<organism evidence="1">
    <name type="scientific">Moorena producens (strain JHB)</name>
    <dbReference type="NCBI Taxonomy" id="1454205"/>
    <lineage>
        <taxon>Bacteria</taxon>
        <taxon>Bacillati</taxon>
        <taxon>Cyanobacteriota</taxon>
        <taxon>Cyanophyceae</taxon>
        <taxon>Coleofasciculales</taxon>
        <taxon>Coleofasciculaceae</taxon>
        <taxon>Moorena</taxon>
    </lineage>
</organism>
<sequence length="112" mass="13148">MIVVEYNAKFTPPILYCMDYDATHRWEKDDCFGASLKFFEVNLDKKWYYLVGCNLSGVNAFFVRKDLVSDQFLAPFTAENYYEPARYYLWGYFAGHPASYQTLAKSLTMRSI</sequence>
<accession>A0A1D9FY86</accession>
<gene>
    <name evidence="1" type="ORF">BJP36_10765</name>
</gene>
<proteinExistence type="predicted"/>
<dbReference type="Proteomes" id="UP000176944">
    <property type="component" value="Chromosome"/>
</dbReference>
<dbReference type="EMBL" id="CP017708">
    <property type="protein sequence ID" value="AOY80327.2"/>
    <property type="molecule type" value="Genomic_DNA"/>
</dbReference>
<evidence type="ECO:0000313" key="1">
    <source>
        <dbReference type="EMBL" id="AOY80327.2"/>
    </source>
</evidence>
<protein>
    <submittedName>
        <fullName evidence="1">Uncharacterized protein</fullName>
    </submittedName>
</protein>
<reference evidence="1" key="1">
    <citation type="journal article" date="2017" name="Proc. Natl. Acad. Sci. U.S.A.">
        <title>Comparative genomics uncovers the prolific and distinctive metabolic potential of the cyanobacterial genus Moorea.</title>
        <authorList>
            <person name="Leao T."/>
            <person name="Castelao G."/>
            <person name="Korobeynikov A."/>
            <person name="Monroe E.A."/>
            <person name="Podell S."/>
            <person name="Glukhov E."/>
            <person name="Allen E.E."/>
            <person name="Gerwick W.H."/>
            <person name="Gerwick L."/>
        </authorList>
    </citation>
    <scope>NUCLEOTIDE SEQUENCE</scope>
    <source>
        <strain evidence="1">JHB</strain>
    </source>
</reference>
<name>A0A1D9FY86_MOOP1</name>
<dbReference type="AlphaFoldDB" id="A0A1D9FY86"/>
<reference evidence="1" key="2">
    <citation type="submission" date="2022-10" db="EMBL/GenBank/DDBJ databases">
        <authorList>
            <person name="Ngo T.-E."/>
        </authorList>
    </citation>
    <scope>NUCLEOTIDE SEQUENCE</scope>
    <source>
        <strain evidence="1">JHB</strain>
    </source>
</reference>